<keyword evidence="3 4" id="KW-0687">Ribonucleoprotein</keyword>
<dbReference type="GO" id="GO:0003735">
    <property type="term" value="F:structural constituent of ribosome"/>
    <property type="evidence" value="ECO:0007669"/>
    <property type="project" value="InterPro"/>
</dbReference>
<dbReference type="NCBIfam" id="TIGR01071">
    <property type="entry name" value="rplO_bact"/>
    <property type="match status" value="1"/>
</dbReference>
<proteinExistence type="inferred from homology"/>
<dbReference type="Gene3D" id="3.100.10.10">
    <property type="match status" value="1"/>
</dbReference>
<evidence type="ECO:0000256" key="2">
    <source>
        <dbReference type="ARBA" id="ARBA00022980"/>
    </source>
</evidence>
<gene>
    <name evidence="4" type="primary">rplO</name>
    <name evidence="8" type="ORF">A3E44_02155</name>
</gene>
<feature type="compositionally biased region" description="Gly residues" evidence="6">
    <location>
        <begin position="17"/>
        <end position="32"/>
    </location>
</feature>
<evidence type="ECO:0000256" key="6">
    <source>
        <dbReference type="SAM" id="MobiDB-lite"/>
    </source>
</evidence>
<dbReference type="GO" id="GO:0006412">
    <property type="term" value="P:translation"/>
    <property type="evidence" value="ECO:0007669"/>
    <property type="project" value="UniProtKB-UniRule"/>
</dbReference>
<dbReference type="Proteomes" id="UP000178603">
    <property type="component" value="Unassembled WGS sequence"/>
</dbReference>
<evidence type="ECO:0000256" key="1">
    <source>
        <dbReference type="ARBA" id="ARBA00007320"/>
    </source>
</evidence>
<evidence type="ECO:0000256" key="5">
    <source>
        <dbReference type="RuleBase" id="RU003888"/>
    </source>
</evidence>
<feature type="region of interest" description="Disordered" evidence="6">
    <location>
        <begin position="1"/>
        <end position="39"/>
    </location>
</feature>
<comment type="similarity">
    <text evidence="1 4 5">Belongs to the universal ribosomal protein uL15 family.</text>
</comment>
<accession>A0A1F8APX4</accession>
<dbReference type="EMBL" id="MGGW01000021">
    <property type="protein sequence ID" value="OGM53661.1"/>
    <property type="molecule type" value="Genomic_DNA"/>
</dbReference>
<dbReference type="PROSITE" id="PS00475">
    <property type="entry name" value="RIBOSOMAL_L15"/>
    <property type="match status" value="1"/>
</dbReference>
<dbReference type="SUPFAM" id="SSF52080">
    <property type="entry name" value="Ribosomal proteins L15p and L18e"/>
    <property type="match status" value="1"/>
</dbReference>
<dbReference type="InterPro" id="IPR005749">
    <property type="entry name" value="Ribosomal_uL15_bac-type"/>
</dbReference>
<reference evidence="8 9" key="1">
    <citation type="journal article" date="2016" name="Nat. Commun.">
        <title>Thousands of microbial genomes shed light on interconnected biogeochemical processes in an aquifer system.</title>
        <authorList>
            <person name="Anantharaman K."/>
            <person name="Brown C.T."/>
            <person name="Hug L.A."/>
            <person name="Sharon I."/>
            <person name="Castelle C.J."/>
            <person name="Probst A.J."/>
            <person name="Thomas B.C."/>
            <person name="Singh A."/>
            <person name="Wilkins M.J."/>
            <person name="Karaoz U."/>
            <person name="Brodie E.L."/>
            <person name="Williams K.H."/>
            <person name="Hubbard S.S."/>
            <person name="Banfield J.F."/>
        </authorList>
    </citation>
    <scope>NUCLEOTIDE SEQUENCE [LARGE SCALE GENOMIC DNA]</scope>
</reference>
<dbReference type="GO" id="GO:0022625">
    <property type="term" value="C:cytosolic large ribosomal subunit"/>
    <property type="evidence" value="ECO:0007669"/>
    <property type="project" value="TreeGrafter"/>
</dbReference>
<feature type="domain" description="Large ribosomal subunit protein uL15/eL18" evidence="7">
    <location>
        <begin position="76"/>
        <end position="144"/>
    </location>
</feature>
<comment type="subunit">
    <text evidence="4">Part of the 50S ribosomal subunit.</text>
</comment>
<evidence type="ECO:0000313" key="8">
    <source>
        <dbReference type="EMBL" id="OGM53661.1"/>
    </source>
</evidence>
<keyword evidence="2 4" id="KW-0689">Ribosomal protein</keyword>
<organism evidence="8 9">
    <name type="scientific">Candidatus Woesebacteria bacterium RIFCSPHIGHO2_12_FULL_41_24</name>
    <dbReference type="NCBI Taxonomy" id="1802510"/>
    <lineage>
        <taxon>Bacteria</taxon>
        <taxon>Candidatus Woeseibacteriota</taxon>
    </lineage>
</organism>
<evidence type="ECO:0000256" key="3">
    <source>
        <dbReference type="ARBA" id="ARBA00023274"/>
    </source>
</evidence>
<comment type="caution">
    <text evidence="8">The sequence shown here is derived from an EMBL/GenBank/DDBJ whole genome shotgun (WGS) entry which is preliminary data.</text>
</comment>
<keyword evidence="4" id="KW-0694">RNA-binding</keyword>
<evidence type="ECO:0000313" key="9">
    <source>
        <dbReference type="Proteomes" id="UP000178603"/>
    </source>
</evidence>
<comment type="function">
    <text evidence="4">Binds to the 23S rRNA.</text>
</comment>
<protein>
    <recommendedName>
        <fullName evidence="4">Large ribosomal subunit protein uL15</fullName>
    </recommendedName>
</protein>
<dbReference type="PANTHER" id="PTHR12934">
    <property type="entry name" value="50S RIBOSOMAL PROTEIN L15"/>
    <property type="match status" value="1"/>
</dbReference>
<evidence type="ECO:0000259" key="7">
    <source>
        <dbReference type="Pfam" id="PF00828"/>
    </source>
</evidence>
<dbReference type="AlphaFoldDB" id="A0A1F8APX4"/>
<dbReference type="Pfam" id="PF00828">
    <property type="entry name" value="Ribosomal_L27A"/>
    <property type="match status" value="1"/>
</dbReference>
<sequence>MAMVGKVNAKKRKRVGRGYGSGRGGHTAGRGQKGQKSRRKIGVIFEGVKIKKSLLIRLPVRRGKEKLKPSSKPLIVNLKYLEILPSGTLVNIENLVKYKVVDSRDAKRFGLKILGDGKLTKKLEIALPISKSAMEKVKKVGGSIS</sequence>
<dbReference type="InterPro" id="IPR001196">
    <property type="entry name" value="Ribosomal_uL15_CS"/>
</dbReference>
<dbReference type="GO" id="GO:0019843">
    <property type="term" value="F:rRNA binding"/>
    <property type="evidence" value="ECO:0007669"/>
    <property type="project" value="UniProtKB-UniRule"/>
</dbReference>
<dbReference type="InterPro" id="IPR030878">
    <property type="entry name" value="Ribosomal_uL15"/>
</dbReference>
<dbReference type="InterPro" id="IPR021131">
    <property type="entry name" value="Ribosomal_uL15/eL18"/>
</dbReference>
<evidence type="ECO:0000256" key="4">
    <source>
        <dbReference type="HAMAP-Rule" id="MF_01341"/>
    </source>
</evidence>
<dbReference type="HAMAP" id="MF_01341">
    <property type="entry name" value="Ribosomal_uL15"/>
    <property type="match status" value="1"/>
</dbReference>
<dbReference type="PANTHER" id="PTHR12934:SF11">
    <property type="entry name" value="LARGE RIBOSOMAL SUBUNIT PROTEIN UL15M"/>
    <property type="match status" value="1"/>
</dbReference>
<name>A0A1F8APX4_9BACT</name>
<keyword evidence="4" id="KW-0699">rRNA-binding</keyword>
<dbReference type="InterPro" id="IPR036227">
    <property type="entry name" value="Ribosomal_uL15/eL18_sf"/>
</dbReference>